<dbReference type="SUPFAM" id="SSF69593">
    <property type="entry name" value="Glycerol-3-phosphate (1)-acyltransferase"/>
    <property type="match status" value="1"/>
</dbReference>
<keyword evidence="4" id="KW-0472">Membrane</keyword>
<keyword evidence="4" id="KW-1133">Transmembrane helix</keyword>
<dbReference type="OrthoDB" id="5290997at2"/>
<evidence type="ECO:0000256" key="4">
    <source>
        <dbReference type="SAM" id="Phobius"/>
    </source>
</evidence>
<dbReference type="InterPro" id="IPR002123">
    <property type="entry name" value="Plipid/glycerol_acylTrfase"/>
</dbReference>
<sequence>MLFLRSLLFHVAFFANLIALQIVWLPALLMKRQASMTLGRVWGRSSLFLLDKIVGLKFEFRGLENIPQGPVIVACKHQSTWETFVLPLHSPDFSYILKRELVLIPFFGWYLMGAEQIGIDRAKGGKLLPQLIEKTKALFAQGRQLFIFPEGTRRPAGAPPIYKFGVALLYRETSAACLPVALNSGLFWPRQAFILRPGTAVIEYLPPIPPGLEPRDFFERMQDRIESASDRLIAEAVARDPSLAAVVERGRRTAETAA</sequence>
<dbReference type="RefSeq" id="WP_108917668.1">
    <property type="nucleotide sequence ID" value="NZ_BGJY01000019.1"/>
</dbReference>
<protein>
    <submittedName>
        <fullName evidence="6">1-acyl-sn-glycerol-3-phosphate acyltransferase</fullName>
    </submittedName>
</protein>
<feature type="domain" description="Phospholipid/glycerol acyltransferase" evidence="5">
    <location>
        <begin position="71"/>
        <end position="185"/>
    </location>
</feature>
<proteinExistence type="predicted"/>
<evidence type="ECO:0000256" key="1">
    <source>
        <dbReference type="ARBA" id="ARBA00005189"/>
    </source>
</evidence>
<dbReference type="Proteomes" id="UP000245137">
    <property type="component" value="Unassembled WGS sequence"/>
</dbReference>
<dbReference type="CDD" id="cd07989">
    <property type="entry name" value="LPLAT_AGPAT-like"/>
    <property type="match status" value="1"/>
</dbReference>
<keyword evidence="4" id="KW-0812">Transmembrane</keyword>
<comment type="pathway">
    <text evidence="1">Lipid metabolism.</text>
</comment>
<reference evidence="6 7" key="1">
    <citation type="journal article" date="2018" name="Appl. Microbiol. Biotechnol.">
        <title>Co-cultivation of the strictly anaerobic methanogen Methanosarcina barkeri with aerobic methanotrophs in an oxygen-limited membrane bioreactor.</title>
        <authorList>
            <person name="In 't Zandt M.H."/>
            <person name="van den Bosch T.J.M."/>
            <person name="Rijkers R."/>
            <person name="van Kessel M.A.H.J."/>
            <person name="Jetten M.S.M."/>
            <person name="Welte C.U."/>
        </authorList>
    </citation>
    <scope>NUCLEOTIDE SEQUENCE [LARGE SCALE GENOMIC DNA]</scope>
    <source>
        <strain evidence="6 7">DSM 17706</strain>
    </source>
</reference>
<dbReference type="SMART" id="SM00563">
    <property type="entry name" value="PlsC"/>
    <property type="match status" value="1"/>
</dbReference>
<evidence type="ECO:0000313" key="7">
    <source>
        <dbReference type="Proteomes" id="UP000245137"/>
    </source>
</evidence>
<dbReference type="EMBL" id="PUIV01000020">
    <property type="protein sequence ID" value="PWB93503.1"/>
    <property type="molecule type" value="Genomic_DNA"/>
</dbReference>
<feature type="transmembrane region" description="Helical" evidence="4">
    <location>
        <begin position="6"/>
        <end position="30"/>
    </location>
</feature>
<evidence type="ECO:0000256" key="2">
    <source>
        <dbReference type="ARBA" id="ARBA00022679"/>
    </source>
</evidence>
<evidence type="ECO:0000313" key="6">
    <source>
        <dbReference type="EMBL" id="PWB93503.1"/>
    </source>
</evidence>
<accession>A0A2U1SPH6</accession>
<keyword evidence="2 6" id="KW-0808">Transferase</keyword>
<evidence type="ECO:0000259" key="5">
    <source>
        <dbReference type="SMART" id="SM00563"/>
    </source>
</evidence>
<dbReference type="Pfam" id="PF01553">
    <property type="entry name" value="Acyltransferase"/>
    <property type="match status" value="1"/>
</dbReference>
<dbReference type="GO" id="GO:0006654">
    <property type="term" value="P:phosphatidic acid biosynthetic process"/>
    <property type="evidence" value="ECO:0007669"/>
    <property type="project" value="TreeGrafter"/>
</dbReference>
<name>A0A2U1SPH6_METSR</name>
<comment type="caution">
    <text evidence="6">The sequence shown here is derived from an EMBL/GenBank/DDBJ whole genome shotgun (WGS) entry which is preliminary data.</text>
</comment>
<keyword evidence="3 6" id="KW-0012">Acyltransferase</keyword>
<dbReference type="GO" id="GO:0003841">
    <property type="term" value="F:1-acylglycerol-3-phosphate O-acyltransferase activity"/>
    <property type="evidence" value="ECO:0007669"/>
    <property type="project" value="TreeGrafter"/>
</dbReference>
<organism evidence="6 7">
    <name type="scientific">Methylosinus sporium</name>
    <dbReference type="NCBI Taxonomy" id="428"/>
    <lineage>
        <taxon>Bacteria</taxon>
        <taxon>Pseudomonadati</taxon>
        <taxon>Pseudomonadota</taxon>
        <taxon>Alphaproteobacteria</taxon>
        <taxon>Hyphomicrobiales</taxon>
        <taxon>Methylocystaceae</taxon>
        <taxon>Methylosinus</taxon>
    </lineage>
</organism>
<evidence type="ECO:0000256" key="3">
    <source>
        <dbReference type="ARBA" id="ARBA00023315"/>
    </source>
</evidence>
<dbReference type="PANTHER" id="PTHR10434">
    <property type="entry name" value="1-ACYL-SN-GLYCEROL-3-PHOSPHATE ACYLTRANSFERASE"/>
    <property type="match status" value="1"/>
</dbReference>
<dbReference type="PANTHER" id="PTHR10434:SF40">
    <property type="entry name" value="1-ACYL-SN-GLYCEROL-3-PHOSPHATE ACYLTRANSFERASE"/>
    <property type="match status" value="1"/>
</dbReference>
<dbReference type="AlphaFoldDB" id="A0A2U1SPH6"/>
<keyword evidence="7" id="KW-1185">Reference proteome</keyword>
<gene>
    <name evidence="6" type="ORF">C5689_12820</name>
</gene>